<evidence type="ECO:0000259" key="6">
    <source>
        <dbReference type="PROSITE" id="PS51918"/>
    </source>
</evidence>
<dbReference type="GO" id="GO:0003824">
    <property type="term" value="F:catalytic activity"/>
    <property type="evidence" value="ECO:0007669"/>
    <property type="project" value="InterPro"/>
</dbReference>
<dbReference type="InterPro" id="IPR012840">
    <property type="entry name" value="NrdG2"/>
</dbReference>
<keyword evidence="8" id="KW-1185">Reference proteome</keyword>
<dbReference type="InterPro" id="IPR058240">
    <property type="entry name" value="rSAM_sf"/>
</dbReference>
<keyword evidence="3" id="KW-0479">Metal-binding</keyword>
<gene>
    <name evidence="7" type="ORF">GO493_09725</name>
</gene>
<evidence type="ECO:0000256" key="2">
    <source>
        <dbReference type="ARBA" id="ARBA00022691"/>
    </source>
</evidence>
<dbReference type="PROSITE" id="PS51918">
    <property type="entry name" value="RADICAL_SAM"/>
    <property type="match status" value="1"/>
</dbReference>
<dbReference type="SFLD" id="SFLDG01067">
    <property type="entry name" value="SPASM/twitch_domain_containing"/>
    <property type="match status" value="1"/>
</dbReference>
<dbReference type="EMBL" id="WRXN01000003">
    <property type="protein sequence ID" value="MVT08537.1"/>
    <property type="molecule type" value="Genomic_DNA"/>
</dbReference>
<reference evidence="7 8" key="1">
    <citation type="submission" date="2019-12" db="EMBL/GenBank/DDBJ databases">
        <title>Chitinophaga sp. strain ysch24 (GDMCC 1.1355), whole genome shotgun sequence.</title>
        <authorList>
            <person name="Zhang X."/>
        </authorList>
    </citation>
    <scope>NUCLEOTIDE SEQUENCE [LARGE SCALE GENOMIC DNA]</scope>
    <source>
        <strain evidence="8">ysch24</strain>
    </source>
</reference>
<protein>
    <submittedName>
        <fullName evidence="7">Anaerobic ribonucleoside-triphosphate reductase activating protein</fullName>
    </submittedName>
</protein>
<evidence type="ECO:0000256" key="4">
    <source>
        <dbReference type="ARBA" id="ARBA00023004"/>
    </source>
</evidence>
<keyword evidence="4" id="KW-0408">Iron</keyword>
<keyword evidence="2" id="KW-0949">S-adenosyl-L-methionine</keyword>
<dbReference type="InterPro" id="IPR007197">
    <property type="entry name" value="rSAM"/>
</dbReference>
<evidence type="ECO:0000256" key="5">
    <source>
        <dbReference type="ARBA" id="ARBA00023014"/>
    </source>
</evidence>
<organism evidence="7 8">
    <name type="scientific">Chitinophaga tropicalis</name>
    <dbReference type="NCBI Taxonomy" id="2683588"/>
    <lineage>
        <taxon>Bacteria</taxon>
        <taxon>Pseudomonadati</taxon>
        <taxon>Bacteroidota</taxon>
        <taxon>Chitinophagia</taxon>
        <taxon>Chitinophagales</taxon>
        <taxon>Chitinophagaceae</taxon>
        <taxon>Chitinophaga</taxon>
    </lineage>
</organism>
<dbReference type="PANTHER" id="PTHR11228">
    <property type="entry name" value="RADICAL SAM DOMAIN PROTEIN"/>
    <property type="match status" value="1"/>
</dbReference>
<dbReference type="RefSeq" id="WP_157305958.1">
    <property type="nucleotide sequence ID" value="NZ_WRXN01000003.1"/>
</dbReference>
<accession>A0A7K1U2E8</accession>
<dbReference type="InterPro" id="IPR013785">
    <property type="entry name" value="Aldolase_TIM"/>
</dbReference>
<dbReference type="GO" id="GO:0051536">
    <property type="term" value="F:iron-sulfur cluster binding"/>
    <property type="evidence" value="ECO:0007669"/>
    <property type="project" value="UniProtKB-KW"/>
</dbReference>
<feature type="domain" description="Radical SAM core" evidence="6">
    <location>
        <begin position="19"/>
        <end position="228"/>
    </location>
</feature>
<evidence type="ECO:0000256" key="1">
    <source>
        <dbReference type="ARBA" id="ARBA00001966"/>
    </source>
</evidence>
<comment type="caution">
    <text evidence="7">The sequence shown here is derived from an EMBL/GenBank/DDBJ whole genome shotgun (WGS) entry which is preliminary data.</text>
</comment>
<dbReference type="Proteomes" id="UP000461730">
    <property type="component" value="Unassembled WGS sequence"/>
</dbReference>
<dbReference type="InterPro" id="IPR050377">
    <property type="entry name" value="Radical_SAM_PqqE_MftC-like"/>
</dbReference>
<dbReference type="AlphaFoldDB" id="A0A7K1U2E8"/>
<evidence type="ECO:0000313" key="8">
    <source>
        <dbReference type="Proteomes" id="UP000461730"/>
    </source>
</evidence>
<proteinExistence type="predicted"/>
<evidence type="ECO:0000313" key="7">
    <source>
        <dbReference type="EMBL" id="MVT08537.1"/>
    </source>
</evidence>
<dbReference type="NCBIfam" id="TIGR02495">
    <property type="entry name" value="NrdG2"/>
    <property type="match status" value="1"/>
</dbReference>
<dbReference type="CDD" id="cd01335">
    <property type="entry name" value="Radical_SAM"/>
    <property type="match status" value="1"/>
</dbReference>
<evidence type="ECO:0000256" key="3">
    <source>
        <dbReference type="ARBA" id="ARBA00022723"/>
    </source>
</evidence>
<sequence>MNVRSVKSLYSITPFTLLDYPDKTACILWFAGCNMRCLYCYNTEIVLGKGRLSFEDALQFLSSRKGLLDGVVLSGGECTMHKGLLPFIEKIKAMGFSVKIDTNGSDPVLLKQLTQGRLVDYIALDFKALQARFREVTRSDLFLKFEESLLHLVSSGVAFEVRTTVHSGLIPEKDFVAMVHYLQSVNYRGNYYVQHFMNGVPTLGELEPARKELGQKDLSVPGVKVVYR</sequence>
<comment type="cofactor">
    <cofactor evidence="1">
        <name>[4Fe-4S] cluster</name>
        <dbReference type="ChEBI" id="CHEBI:49883"/>
    </cofactor>
</comment>
<keyword evidence="5" id="KW-0411">Iron-sulfur</keyword>
<dbReference type="SFLD" id="SFLDS00029">
    <property type="entry name" value="Radical_SAM"/>
    <property type="match status" value="1"/>
</dbReference>
<dbReference type="SUPFAM" id="SSF102114">
    <property type="entry name" value="Radical SAM enzymes"/>
    <property type="match status" value="1"/>
</dbReference>
<dbReference type="Pfam" id="PF04055">
    <property type="entry name" value="Radical_SAM"/>
    <property type="match status" value="1"/>
</dbReference>
<name>A0A7K1U2E8_9BACT</name>
<dbReference type="Gene3D" id="3.20.20.70">
    <property type="entry name" value="Aldolase class I"/>
    <property type="match status" value="1"/>
</dbReference>
<dbReference type="PANTHER" id="PTHR11228:SF27">
    <property type="entry name" value="GLYCYL-RADICAL ENZYME ACTIVATING ENZYME MJ1227-RELATED"/>
    <property type="match status" value="1"/>
</dbReference>
<dbReference type="SFLD" id="SFLDG01094">
    <property type="entry name" value="Uncharacterised_Radical_SAM_Su"/>
    <property type="match status" value="1"/>
</dbReference>
<dbReference type="GO" id="GO:0046872">
    <property type="term" value="F:metal ion binding"/>
    <property type="evidence" value="ECO:0007669"/>
    <property type="project" value="UniProtKB-KW"/>
</dbReference>